<keyword evidence="3" id="KW-0547">Nucleotide-binding</keyword>
<comment type="subcellular location">
    <subcellularLocation>
        <location evidence="1">Cell membrane</location>
        <topology evidence="1">Multi-pass membrane protein</topology>
    </subcellularLocation>
</comment>
<dbReference type="HOGENOM" id="CLU_000604_84_3_9"/>
<keyword evidence="4" id="KW-0067">ATP-binding</keyword>
<evidence type="ECO:0000256" key="1">
    <source>
        <dbReference type="ARBA" id="ARBA00004651"/>
    </source>
</evidence>
<feature type="transmembrane region" description="Helical" evidence="7">
    <location>
        <begin position="258"/>
        <end position="279"/>
    </location>
</feature>
<dbReference type="InterPro" id="IPR011527">
    <property type="entry name" value="ABC1_TM_dom"/>
</dbReference>
<accession>A9KQU5</accession>
<dbReference type="SUPFAM" id="SSF52540">
    <property type="entry name" value="P-loop containing nucleoside triphosphate hydrolases"/>
    <property type="match status" value="1"/>
</dbReference>
<reference evidence="11" key="1">
    <citation type="submission" date="2007-11" db="EMBL/GenBank/DDBJ databases">
        <title>Complete genome sequence of Clostridium phytofermentans ISDg.</title>
        <authorList>
            <person name="Leschine S.B."/>
            <person name="Warnick T.A."/>
            <person name="Blanchard J.L."/>
            <person name="Schnell D.J."/>
            <person name="Petit E.L."/>
            <person name="LaTouf W.G."/>
            <person name="Copeland A."/>
            <person name="Lucas S."/>
            <person name="Lapidus A."/>
            <person name="Barry K."/>
            <person name="Glavina del Rio T."/>
            <person name="Dalin E."/>
            <person name="Tice H."/>
            <person name="Pitluck S."/>
            <person name="Kiss H."/>
            <person name="Brettin T."/>
            <person name="Bruce D."/>
            <person name="Detter J.C."/>
            <person name="Han C."/>
            <person name="Kuske C."/>
            <person name="Schmutz J."/>
            <person name="Larimer F."/>
            <person name="Land M."/>
            <person name="Hauser L."/>
            <person name="Kyrpides N."/>
            <person name="Kim E.A."/>
            <person name="Richardson P."/>
        </authorList>
    </citation>
    <scope>NUCLEOTIDE SEQUENCE [LARGE SCALE GENOMIC DNA]</scope>
    <source>
        <strain evidence="11">ATCC 700394 / DSM 18823 / ISDg</strain>
    </source>
</reference>
<sequence length="616" mass="69807" precursor="true">MESESKYPIFKTIGKLLANVKQQNKTLFVWLSVYTIAAAVYPFFGIVLPKLLIGELVLGDLANVKTVIIIIVGYLLLASIVGFIKSYTSNCAYPRITRLRIDYIGEIFDKIVSADYQHMEDSTFFNKNERALEATSSNNNGVEGVYHKLFEIPAVMISIIVLVVLIGMVNPLILLGLLLNLFVTIYISRKVHKHEYKRKEQLAKADRKKRYYYQTTHDFTYGKDIRLYGLSGRILSNYNKEISGYIAVKNQIFNREYALGYIGLFTLLLSDALTYGILIKKVVDGMSIADFSMYLAAVVSLSLMLKNFSEQISYVINETHYVYDFYNFLDRDLGAKGGEKKAIKDDTLEIEFDNVSFKYPNTEQYIIKNLNFKINKGERLAIVGVNGAGKSTIVKLMIGLFDVTEGEIRINQIPIKQFDKKELYDMFSVVFQDINVLAFTVNENVACTSEEIDETRVEKALDRVGLTERIGELPKGREQMMLKIIEADGTEFSGGQSQKLAIARALYKDSAMVIMDEPTAALDALAEAEIYENFSELVKGKTAVYISHRLASTKFCDKIALFDKDGLKEYGNHEELMKLGGLYNHMFSVQGKYYTEGGESREKDFSTRIDELSEVL</sequence>
<dbReference type="Gene3D" id="3.40.50.300">
    <property type="entry name" value="P-loop containing nucleotide triphosphate hydrolases"/>
    <property type="match status" value="1"/>
</dbReference>
<feature type="transmembrane region" description="Helical" evidence="7">
    <location>
        <begin position="27"/>
        <end position="47"/>
    </location>
</feature>
<dbReference type="PANTHER" id="PTHR24221">
    <property type="entry name" value="ATP-BINDING CASSETTE SUB-FAMILY B"/>
    <property type="match status" value="1"/>
</dbReference>
<evidence type="ECO:0000259" key="9">
    <source>
        <dbReference type="PROSITE" id="PS50929"/>
    </source>
</evidence>
<dbReference type="SUPFAM" id="SSF90123">
    <property type="entry name" value="ABC transporter transmembrane region"/>
    <property type="match status" value="1"/>
</dbReference>
<keyword evidence="6 7" id="KW-0472">Membrane</keyword>
<keyword evidence="2 7" id="KW-0812">Transmembrane</keyword>
<evidence type="ECO:0000256" key="5">
    <source>
        <dbReference type="ARBA" id="ARBA00022989"/>
    </source>
</evidence>
<evidence type="ECO:0000259" key="8">
    <source>
        <dbReference type="PROSITE" id="PS50893"/>
    </source>
</evidence>
<dbReference type="EMBL" id="CP000885">
    <property type="protein sequence ID" value="ABX43424.1"/>
    <property type="molecule type" value="Genomic_DNA"/>
</dbReference>
<dbReference type="Gene3D" id="1.20.1560.10">
    <property type="entry name" value="ABC transporter type 1, transmembrane domain"/>
    <property type="match status" value="1"/>
</dbReference>
<evidence type="ECO:0000256" key="7">
    <source>
        <dbReference type="SAM" id="Phobius"/>
    </source>
</evidence>
<dbReference type="PROSITE" id="PS50893">
    <property type="entry name" value="ABC_TRANSPORTER_2"/>
    <property type="match status" value="1"/>
</dbReference>
<dbReference type="GO" id="GO:0034040">
    <property type="term" value="F:ATPase-coupled lipid transmembrane transporter activity"/>
    <property type="evidence" value="ECO:0007669"/>
    <property type="project" value="TreeGrafter"/>
</dbReference>
<dbReference type="PANTHER" id="PTHR24221:SF646">
    <property type="entry name" value="HAEMOLYSIN SECRETION ATP-BINDING PROTEIN"/>
    <property type="match status" value="1"/>
</dbReference>
<evidence type="ECO:0000256" key="2">
    <source>
        <dbReference type="ARBA" id="ARBA00022692"/>
    </source>
</evidence>
<proteinExistence type="predicted"/>
<dbReference type="OrthoDB" id="1699242at2"/>
<keyword evidence="11" id="KW-1185">Reference proteome</keyword>
<dbReference type="PROSITE" id="PS00211">
    <property type="entry name" value="ABC_TRANSPORTER_1"/>
    <property type="match status" value="1"/>
</dbReference>
<dbReference type="Pfam" id="PF00005">
    <property type="entry name" value="ABC_tran"/>
    <property type="match status" value="1"/>
</dbReference>
<feature type="domain" description="ABC transporter" evidence="8">
    <location>
        <begin position="350"/>
        <end position="589"/>
    </location>
</feature>
<dbReference type="GO" id="GO:0005886">
    <property type="term" value="C:plasma membrane"/>
    <property type="evidence" value="ECO:0007669"/>
    <property type="project" value="UniProtKB-SubCell"/>
</dbReference>
<dbReference type="AlphaFoldDB" id="A9KQU5"/>
<feature type="domain" description="ABC transmembrane type-1" evidence="9">
    <location>
        <begin position="143"/>
        <end position="317"/>
    </location>
</feature>
<dbReference type="RefSeq" id="WP_012201075.1">
    <property type="nucleotide sequence ID" value="NC_010001.1"/>
</dbReference>
<dbReference type="GO" id="GO:0016887">
    <property type="term" value="F:ATP hydrolysis activity"/>
    <property type="evidence" value="ECO:0007669"/>
    <property type="project" value="InterPro"/>
</dbReference>
<dbReference type="InterPro" id="IPR003439">
    <property type="entry name" value="ABC_transporter-like_ATP-bd"/>
</dbReference>
<dbReference type="STRING" id="357809.Cphy_3067"/>
<dbReference type="GO" id="GO:0005524">
    <property type="term" value="F:ATP binding"/>
    <property type="evidence" value="ECO:0007669"/>
    <property type="project" value="UniProtKB-KW"/>
</dbReference>
<evidence type="ECO:0000313" key="11">
    <source>
        <dbReference type="Proteomes" id="UP000000370"/>
    </source>
</evidence>
<dbReference type="InterPro" id="IPR039421">
    <property type="entry name" value="Type_1_exporter"/>
</dbReference>
<evidence type="ECO:0000313" key="10">
    <source>
        <dbReference type="EMBL" id="ABX43424.1"/>
    </source>
</evidence>
<dbReference type="SMART" id="SM00382">
    <property type="entry name" value="AAA"/>
    <property type="match status" value="1"/>
</dbReference>
<dbReference type="PROSITE" id="PS50929">
    <property type="entry name" value="ABC_TM1F"/>
    <property type="match status" value="1"/>
</dbReference>
<keyword evidence="5 7" id="KW-1133">Transmembrane helix</keyword>
<dbReference type="InterPro" id="IPR036640">
    <property type="entry name" value="ABC1_TM_sf"/>
</dbReference>
<dbReference type="Proteomes" id="UP000000370">
    <property type="component" value="Chromosome"/>
</dbReference>
<evidence type="ECO:0000256" key="4">
    <source>
        <dbReference type="ARBA" id="ARBA00022840"/>
    </source>
</evidence>
<dbReference type="GO" id="GO:0140359">
    <property type="term" value="F:ABC-type transporter activity"/>
    <property type="evidence" value="ECO:0007669"/>
    <property type="project" value="InterPro"/>
</dbReference>
<dbReference type="KEGG" id="cpy:Cphy_3067"/>
<feature type="transmembrane region" description="Helical" evidence="7">
    <location>
        <begin position="149"/>
        <end position="166"/>
    </location>
</feature>
<organism evidence="10 11">
    <name type="scientific">Lachnoclostridium phytofermentans (strain ATCC 700394 / DSM 18823 / ISDg)</name>
    <name type="common">Clostridium phytofermentans</name>
    <dbReference type="NCBI Taxonomy" id="357809"/>
    <lineage>
        <taxon>Bacteria</taxon>
        <taxon>Bacillati</taxon>
        <taxon>Bacillota</taxon>
        <taxon>Clostridia</taxon>
        <taxon>Lachnospirales</taxon>
        <taxon>Lachnospiraceae</taxon>
    </lineage>
</organism>
<dbReference type="InterPro" id="IPR003593">
    <property type="entry name" value="AAA+_ATPase"/>
</dbReference>
<dbReference type="InterPro" id="IPR027417">
    <property type="entry name" value="P-loop_NTPase"/>
</dbReference>
<protein>
    <submittedName>
        <fullName evidence="10">ABC transporter related</fullName>
    </submittedName>
</protein>
<evidence type="ECO:0000256" key="3">
    <source>
        <dbReference type="ARBA" id="ARBA00022741"/>
    </source>
</evidence>
<feature type="transmembrane region" description="Helical" evidence="7">
    <location>
        <begin position="67"/>
        <end position="88"/>
    </location>
</feature>
<gene>
    <name evidence="10" type="ordered locus">Cphy_3067</name>
</gene>
<evidence type="ECO:0000256" key="6">
    <source>
        <dbReference type="ARBA" id="ARBA00023136"/>
    </source>
</evidence>
<name>A9KQU5_LACP7</name>
<dbReference type="eggNOG" id="COG1132">
    <property type="taxonomic scope" value="Bacteria"/>
</dbReference>
<dbReference type="InterPro" id="IPR017871">
    <property type="entry name" value="ABC_transporter-like_CS"/>
</dbReference>